<reference evidence="6" key="1">
    <citation type="journal article" date="2004" name="Nature">
        <title>Genome duplication in the teleost fish Tetraodon nigroviridis reveals the early vertebrate proto-karyotype.</title>
        <authorList>
            <person name="Jaillon O."/>
            <person name="Aury J.-M."/>
            <person name="Brunet F."/>
            <person name="Petit J.-L."/>
            <person name="Stange-Thomann N."/>
            <person name="Mauceli E."/>
            <person name="Bouneau L."/>
            <person name="Fischer C."/>
            <person name="Ozouf-Costaz C."/>
            <person name="Bernot A."/>
            <person name="Nicaud S."/>
            <person name="Jaffe D."/>
            <person name="Fisher S."/>
            <person name="Lutfalla G."/>
            <person name="Dossat C."/>
            <person name="Segurens B."/>
            <person name="Dasilva C."/>
            <person name="Salanoubat M."/>
            <person name="Levy M."/>
            <person name="Boudet N."/>
            <person name="Castellano S."/>
            <person name="Anthouard V."/>
            <person name="Jubin C."/>
            <person name="Castelli V."/>
            <person name="Katinka M."/>
            <person name="Vacherie B."/>
            <person name="Biemont C."/>
            <person name="Skalli Z."/>
            <person name="Cattolico L."/>
            <person name="Poulain J."/>
            <person name="De Berardinis V."/>
            <person name="Cruaud C."/>
            <person name="Duprat S."/>
            <person name="Brottier P."/>
            <person name="Coutanceau J.-P."/>
            <person name="Gouzy J."/>
            <person name="Parra G."/>
            <person name="Lardier G."/>
            <person name="Chapple C."/>
            <person name="McKernan K.J."/>
            <person name="McEwan P."/>
            <person name="Bosak S."/>
            <person name="Kellis M."/>
            <person name="Volff J.-N."/>
            <person name="Guigo R."/>
            <person name="Zody M.C."/>
            <person name="Mesirov J."/>
            <person name="Lindblad-Toh K."/>
            <person name="Birren B."/>
            <person name="Nusbaum C."/>
            <person name="Kahn D."/>
            <person name="Robinson-Rechavi M."/>
            <person name="Laudet V."/>
            <person name="Schachter V."/>
            <person name="Quetier F."/>
            <person name="Saurin W."/>
            <person name="Scarpelli C."/>
            <person name="Wincker P."/>
            <person name="Lander E.S."/>
            <person name="Weissenbach J."/>
            <person name="Roest Crollius H."/>
        </authorList>
    </citation>
    <scope>NUCLEOTIDE SEQUENCE [LARGE SCALE GENOMIC DNA]</scope>
</reference>
<proteinExistence type="predicted"/>
<dbReference type="OrthoDB" id="5411773at2759"/>
<sequence length="775" mass="84485">MLYLEDYLEMIEQLPMDLRDRFTEMREMDLQVQNATDQLEQKVNEFFVNAKKNKPEWREEQMEVIKKDYYKALEDADEKVQLANQIYDLVSACPHRRARVLAGERVSSPESACPHRRARVLAGERVSTPESACPRRRARVHTGERVSSPESACPHRRARVLTGERVSSPESACPRQRARVHTGERVSSPESACPQRRARVHTGERVSTPESTCPHRRARVLTGERVSSTESACPHRRARVLTGERVSTPESACPHRRARVLTGERVSTPESTCPRRRARVLTGEDFGRTWVMRTPVLVQVDRHLRKLDQELAKFKMELEADNAGITEILERREHRRVSAPAHLRLTSDLPLSPSGSLEMDSPSQPVNNHHVHSHATTESKYRPHARLRRLPASSPPCVGAERKYSAPLHHTAEHVPEKKFKSEALLSTLTSDASKENAPGGRSNSAPSSANSVYSVTSSQPLASYNLSALPSGPGAGAGAITMAAAQAVQATAQVRAAPAPEPDALQRAAATCGVVADEGGQEDVQPEGQLRGHQEQRLPAGPRVLAAPGGSRLLLLRPGLHPHPEPGPQHRLRLQGPQVQVRPPAPWPVRGRTPLTVATPPLPGAASSPPTTSRLRPPPPPRGAPAPPRRRWPRNCPSRPRRCGSLRPTARWTGPTTPTSLATASATSLSVTLSVLQVSYGEMVGCDNTDVSAHTLAAPRTRAWTRWVLTRPACLPVSHRVVPLRLRGPDGGPQREVVLSPVHGRHEEAGQPAQVDAPGRVGPASAGGGPLGGS</sequence>
<evidence type="ECO:0000256" key="3">
    <source>
        <dbReference type="ARBA" id="ARBA00023163"/>
    </source>
</evidence>
<dbReference type="CDD" id="cd16858">
    <property type="entry name" value="ING_ING3_Yng2p"/>
    <property type="match status" value="1"/>
</dbReference>
<dbReference type="PANTHER" id="PTHR10333:SF103">
    <property type="entry name" value="INHIBITOR OF GROWTH PROTEIN 3"/>
    <property type="match status" value="1"/>
</dbReference>
<feature type="compositionally biased region" description="Basic residues" evidence="4">
    <location>
        <begin position="629"/>
        <end position="645"/>
    </location>
</feature>
<reference evidence="6" key="2">
    <citation type="submission" date="2004-02" db="EMBL/GenBank/DDBJ databases">
        <authorList>
            <consortium name="Genoscope"/>
            <consortium name="Whitehead Institute Centre for Genome Research"/>
        </authorList>
    </citation>
    <scope>NUCLEOTIDE SEQUENCE</scope>
</reference>
<feature type="domain" description="Inhibitor of growth protein N-terminal histone-binding" evidence="5">
    <location>
        <begin position="3"/>
        <end position="106"/>
    </location>
</feature>
<gene>
    <name evidence="6" type="ORF">GSTENG00003420001</name>
</gene>
<keyword evidence="3" id="KW-0804">Transcription</keyword>
<dbReference type="SMART" id="SM01408">
    <property type="entry name" value="ING"/>
    <property type="match status" value="1"/>
</dbReference>
<feature type="region of interest" description="Disordered" evidence="4">
    <location>
        <begin position="339"/>
        <end position="398"/>
    </location>
</feature>
<keyword evidence="1" id="KW-0156">Chromatin regulator</keyword>
<feature type="region of interest" description="Disordered" evidence="4">
    <location>
        <begin position="138"/>
        <end position="212"/>
    </location>
</feature>
<feature type="compositionally biased region" description="Gly residues" evidence="4">
    <location>
        <begin position="766"/>
        <end position="775"/>
    </location>
</feature>
<evidence type="ECO:0000256" key="4">
    <source>
        <dbReference type="SAM" id="MobiDB-lite"/>
    </source>
</evidence>
<feature type="compositionally biased region" description="Pro residues" evidence="4">
    <location>
        <begin position="617"/>
        <end position="628"/>
    </location>
</feature>
<evidence type="ECO:0000313" key="6">
    <source>
        <dbReference type="EMBL" id="CAF89495.1"/>
    </source>
</evidence>
<dbReference type="PANTHER" id="PTHR10333">
    <property type="entry name" value="INHIBITOR OF GROWTH PROTEIN"/>
    <property type="match status" value="1"/>
</dbReference>
<dbReference type="GO" id="GO:0035267">
    <property type="term" value="C:NuA4 histone acetyltransferase complex"/>
    <property type="evidence" value="ECO:0007669"/>
    <property type="project" value="TreeGrafter"/>
</dbReference>
<dbReference type="InterPro" id="IPR024610">
    <property type="entry name" value="ING_N_histone-binding"/>
</dbReference>
<dbReference type="Pfam" id="PF12998">
    <property type="entry name" value="ING"/>
    <property type="match status" value="1"/>
</dbReference>
<evidence type="ECO:0000256" key="1">
    <source>
        <dbReference type="ARBA" id="ARBA00022853"/>
    </source>
</evidence>
<dbReference type="Gene3D" id="6.10.140.1740">
    <property type="match status" value="1"/>
</dbReference>
<feature type="region of interest" description="Disordered" evidence="4">
    <location>
        <begin position="519"/>
        <end position="543"/>
    </location>
</feature>
<protein>
    <submittedName>
        <fullName evidence="6">(spotted green pufferfish) hypothetical protein</fullName>
    </submittedName>
</protein>
<dbReference type="GO" id="GO:0006325">
    <property type="term" value="P:chromatin organization"/>
    <property type="evidence" value="ECO:0007669"/>
    <property type="project" value="UniProtKB-KW"/>
</dbReference>
<organism evidence="6">
    <name type="scientific">Tetraodon nigroviridis</name>
    <name type="common">Spotted green pufferfish</name>
    <name type="synonym">Chelonodon nigroviridis</name>
    <dbReference type="NCBI Taxonomy" id="99883"/>
    <lineage>
        <taxon>Eukaryota</taxon>
        <taxon>Metazoa</taxon>
        <taxon>Chordata</taxon>
        <taxon>Craniata</taxon>
        <taxon>Vertebrata</taxon>
        <taxon>Euteleostomi</taxon>
        <taxon>Actinopterygii</taxon>
        <taxon>Neopterygii</taxon>
        <taxon>Teleostei</taxon>
        <taxon>Neoteleostei</taxon>
        <taxon>Acanthomorphata</taxon>
        <taxon>Eupercaria</taxon>
        <taxon>Tetraodontiformes</taxon>
        <taxon>Tetradontoidea</taxon>
        <taxon>Tetraodontidae</taxon>
        <taxon>Tetraodon</taxon>
    </lineage>
</organism>
<dbReference type="InterPro" id="IPR028651">
    <property type="entry name" value="ING_fam"/>
</dbReference>
<comment type="caution">
    <text evidence="6">The sequence shown here is derived from an EMBL/GenBank/DDBJ whole genome shotgun (WGS) entry which is preliminary data.</text>
</comment>
<accession>Q4TC87</accession>
<evidence type="ECO:0000259" key="5">
    <source>
        <dbReference type="SMART" id="SM01408"/>
    </source>
</evidence>
<keyword evidence="2" id="KW-0805">Transcription regulation</keyword>
<feature type="region of interest" description="Disordered" evidence="4">
    <location>
        <begin position="727"/>
        <end position="775"/>
    </location>
</feature>
<evidence type="ECO:0000256" key="2">
    <source>
        <dbReference type="ARBA" id="ARBA00023015"/>
    </source>
</evidence>
<feature type="region of interest" description="Disordered" evidence="4">
    <location>
        <begin position="558"/>
        <end position="662"/>
    </location>
</feature>
<feature type="region of interest" description="Disordered" evidence="4">
    <location>
        <begin position="431"/>
        <end position="453"/>
    </location>
</feature>
<dbReference type="AlphaFoldDB" id="Q4TC87"/>
<dbReference type="KEGG" id="tng:GSTEN00003420G001"/>
<name>Q4TC87_TETNG</name>
<dbReference type="EMBL" id="CAAE01007042">
    <property type="protein sequence ID" value="CAF89495.1"/>
    <property type="molecule type" value="Genomic_DNA"/>
</dbReference>